<dbReference type="Gene3D" id="3.40.50.2000">
    <property type="entry name" value="Glycogen Phosphorylase B"/>
    <property type="match status" value="2"/>
</dbReference>
<protein>
    <recommendedName>
        <fullName evidence="5">Glycosyltransferase family 1 protein</fullName>
    </recommendedName>
</protein>
<dbReference type="InterPro" id="IPR028098">
    <property type="entry name" value="Glyco_trans_4-like_N"/>
</dbReference>
<proteinExistence type="predicted"/>
<reference evidence="3 4" key="1">
    <citation type="submission" date="2016-08" db="EMBL/GenBank/DDBJ databases">
        <title>Complete genome sequence of Fictibacillus arsenicus G25-54, a strain with toxicity to nematodes and a potential arsenic-resistance activity.</title>
        <authorList>
            <person name="Zheng Z."/>
        </authorList>
    </citation>
    <scope>NUCLEOTIDE SEQUENCE [LARGE SCALE GENOMIC DNA]</scope>
    <source>
        <strain evidence="3 4">G25-54</strain>
    </source>
</reference>
<feature type="domain" description="Glycosyl transferase family 1" evidence="1">
    <location>
        <begin position="187"/>
        <end position="352"/>
    </location>
</feature>
<keyword evidence="4" id="KW-1185">Reference proteome</keyword>
<dbReference type="STRING" id="255247.ABE41_018260"/>
<dbReference type="RefSeq" id="WP_066293478.1">
    <property type="nucleotide sequence ID" value="NZ_CP016761.1"/>
</dbReference>
<dbReference type="KEGG" id="far:ABE41_018260"/>
<organism evidence="3 4">
    <name type="scientific">Fictibacillus arsenicus</name>
    <dbReference type="NCBI Taxonomy" id="255247"/>
    <lineage>
        <taxon>Bacteria</taxon>
        <taxon>Bacillati</taxon>
        <taxon>Bacillota</taxon>
        <taxon>Bacilli</taxon>
        <taxon>Bacillales</taxon>
        <taxon>Fictibacillaceae</taxon>
        <taxon>Fictibacillus</taxon>
    </lineage>
</organism>
<dbReference type="SUPFAM" id="SSF53756">
    <property type="entry name" value="UDP-Glycosyltransferase/glycogen phosphorylase"/>
    <property type="match status" value="1"/>
</dbReference>
<dbReference type="Proteomes" id="UP000077412">
    <property type="component" value="Chromosome"/>
</dbReference>
<dbReference type="PANTHER" id="PTHR12526:SF630">
    <property type="entry name" value="GLYCOSYLTRANSFERASE"/>
    <property type="match status" value="1"/>
</dbReference>
<dbReference type="EMBL" id="CP016761">
    <property type="protein sequence ID" value="ANX13960.1"/>
    <property type="molecule type" value="Genomic_DNA"/>
</dbReference>
<accession>A0A1B1Z941</accession>
<dbReference type="Pfam" id="PF13477">
    <property type="entry name" value="Glyco_trans_4_2"/>
    <property type="match status" value="1"/>
</dbReference>
<sequence>MKSIKKIAFIATVYRHLEAFHLPYIKILQEMGYELHVYGSFDRGKTSLLNMNVICHDVDFSRNPFSFNNVKALRNLINSFRKNKYSMIHVHTPIASFLVRIAAKVTNTQNVIYTAHGFHFFKSAPIINWILYYPLERFMAKFTRILITINKEDYCRARNFISDNRVRYVKGVGVDTSYYSLAHNNSTKLRKQLGLRKNDFVIICIAELNNNKNHIQLINAIKIVKQKHNNIKCLLVGYGENEQELKYIVQKENLHEEIKFLGFRTDISSLLKVSNIKVLLSKREGLPKSIIEAMASSKPILATNIRGNRDLVSNGINGYLVPVGADEITAKKICTLLEDNNKINVMGQKSKEKANEYDLNSIKQDMKEIYKEVLK</sequence>
<dbReference type="GO" id="GO:0016757">
    <property type="term" value="F:glycosyltransferase activity"/>
    <property type="evidence" value="ECO:0007669"/>
    <property type="project" value="InterPro"/>
</dbReference>
<evidence type="ECO:0000313" key="3">
    <source>
        <dbReference type="EMBL" id="ANX13960.1"/>
    </source>
</evidence>
<evidence type="ECO:0008006" key="5">
    <source>
        <dbReference type="Google" id="ProtNLM"/>
    </source>
</evidence>
<dbReference type="InterPro" id="IPR001296">
    <property type="entry name" value="Glyco_trans_1"/>
</dbReference>
<dbReference type="AlphaFoldDB" id="A0A1B1Z941"/>
<dbReference type="Pfam" id="PF00534">
    <property type="entry name" value="Glycos_transf_1"/>
    <property type="match status" value="1"/>
</dbReference>
<dbReference type="CDD" id="cd03808">
    <property type="entry name" value="GT4_CapM-like"/>
    <property type="match status" value="1"/>
</dbReference>
<gene>
    <name evidence="3" type="ORF">ABE41_018260</name>
</gene>
<feature type="domain" description="Glycosyltransferase subfamily 4-like N-terminal" evidence="2">
    <location>
        <begin position="6"/>
        <end position="150"/>
    </location>
</feature>
<name>A0A1B1Z941_9BACL</name>
<dbReference type="OrthoDB" id="9806653at2"/>
<evidence type="ECO:0000259" key="1">
    <source>
        <dbReference type="Pfam" id="PF00534"/>
    </source>
</evidence>
<evidence type="ECO:0000313" key="4">
    <source>
        <dbReference type="Proteomes" id="UP000077412"/>
    </source>
</evidence>
<dbReference type="PANTHER" id="PTHR12526">
    <property type="entry name" value="GLYCOSYLTRANSFERASE"/>
    <property type="match status" value="1"/>
</dbReference>
<evidence type="ECO:0000259" key="2">
    <source>
        <dbReference type="Pfam" id="PF13477"/>
    </source>
</evidence>